<evidence type="ECO:0000256" key="7">
    <source>
        <dbReference type="ARBA" id="ARBA00022833"/>
    </source>
</evidence>
<reference evidence="11 12" key="1">
    <citation type="submission" date="2016-11" db="EMBL/GenBank/DDBJ databases">
        <authorList>
            <person name="Jaros S."/>
            <person name="Januszkiewicz K."/>
            <person name="Wedrychowicz H."/>
        </authorList>
    </citation>
    <scope>NUCLEOTIDE SEQUENCE [LARGE SCALE GENOMIC DNA]</scope>
    <source>
        <strain evidence="11 12">DSM 2631</strain>
    </source>
</reference>
<protein>
    <recommendedName>
        <fullName evidence="4 10">Phosphate propanoyltransferase</fullName>
        <ecNumber evidence="3 10">2.3.1.222</ecNumber>
    </recommendedName>
</protein>
<dbReference type="PANTHER" id="PTHR39453">
    <property type="entry name" value="PHOSPHATE PROPANOYLTRANSFERASE"/>
    <property type="match status" value="1"/>
</dbReference>
<dbReference type="RefSeq" id="WP_072896492.1">
    <property type="nucleotide sequence ID" value="NZ_FQVM01000017.1"/>
</dbReference>
<evidence type="ECO:0000313" key="11">
    <source>
        <dbReference type="EMBL" id="SHE90786.1"/>
    </source>
</evidence>
<evidence type="ECO:0000313" key="12">
    <source>
        <dbReference type="Proteomes" id="UP000184035"/>
    </source>
</evidence>
<dbReference type="EC" id="2.3.1.222" evidence="3 10"/>
<dbReference type="STRING" id="1533.SAMN05443638_11717"/>
<name>A0A1M4XBW3_9CLOT</name>
<dbReference type="EMBL" id="FQVM01000017">
    <property type="protein sequence ID" value="SHE90786.1"/>
    <property type="molecule type" value="Genomic_DNA"/>
</dbReference>
<keyword evidence="8 10" id="KW-0012">Acyltransferase</keyword>
<keyword evidence="6" id="KW-0479">Metal-binding</keyword>
<proteinExistence type="inferred from homology"/>
<evidence type="ECO:0000256" key="1">
    <source>
        <dbReference type="ARBA" id="ARBA00001947"/>
    </source>
</evidence>
<evidence type="ECO:0000256" key="6">
    <source>
        <dbReference type="ARBA" id="ARBA00022723"/>
    </source>
</evidence>
<evidence type="ECO:0000256" key="5">
    <source>
        <dbReference type="ARBA" id="ARBA00022679"/>
    </source>
</evidence>
<dbReference type="GO" id="GO:0051144">
    <property type="term" value="P:1,2-propanediol catabolic process"/>
    <property type="evidence" value="ECO:0007669"/>
    <property type="project" value="UniProtKB-UniPathway"/>
</dbReference>
<evidence type="ECO:0000256" key="9">
    <source>
        <dbReference type="ARBA" id="ARBA00047589"/>
    </source>
</evidence>
<dbReference type="InterPro" id="IPR008300">
    <property type="entry name" value="PTAC"/>
</dbReference>
<dbReference type="PANTHER" id="PTHR39453:SF1">
    <property type="entry name" value="PHOSPHATE PROPANOYLTRANSFERASE"/>
    <property type="match status" value="1"/>
</dbReference>
<dbReference type="AlphaFoldDB" id="A0A1M4XBW3"/>
<keyword evidence="12" id="KW-1185">Reference proteome</keyword>
<accession>A0A1M4XBW3</accession>
<dbReference type="PIRSF" id="PIRSF010130">
    <property type="entry name" value="PduL"/>
    <property type="match status" value="1"/>
</dbReference>
<evidence type="ECO:0000256" key="3">
    <source>
        <dbReference type="ARBA" id="ARBA00012206"/>
    </source>
</evidence>
<sequence length="212" mass="23546">MNNECIINLIKDAVLNEIKEKNNNFNNIKVGVSGRHVHLSKEDLEILFGENYKLNIKKELMAGDFAAEETVTIVGDKLKAIEKVRVLGPTRKDTQVEISSTDAVFLGVKAPIRISGDIRNSAAITIIGPKGVVRKKEGCIIAKRHIHMSPNDRKILGIENSRISVRVKGERAGVLEDIEVRVNENYNLEIHIDTDEANALNIKSGDFVQLLT</sequence>
<evidence type="ECO:0000256" key="10">
    <source>
        <dbReference type="PIRNR" id="PIRNR010130"/>
    </source>
</evidence>
<evidence type="ECO:0000256" key="2">
    <source>
        <dbReference type="ARBA" id="ARBA00007342"/>
    </source>
</evidence>
<evidence type="ECO:0000256" key="4">
    <source>
        <dbReference type="ARBA" id="ARBA00020837"/>
    </source>
</evidence>
<comment type="function">
    <text evidence="10">Involved in 1,2-propanediol (1,2-PD) degradation by catalyzing the conversion of propanoyl-CoA to propanoyl-phosphate.</text>
</comment>
<gene>
    <name evidence="11" type="ORF">SAMN05443638_11717</name>
</gene>
<comment type="catalytic activity">
    <reaction evidence="9 10">
        <text>propanoyl-CoA + phosphate = propanoyl phosphate + CoA</text>
        <dbReference type="Rhea" id="RHEA:28046"/>
        <dbReference type="ChEBI" id="CHEBI:43474"/>
        <dbReference type="ChEBI" id="CHEBI:57287"/>
        <dbReference type="ChEBI" id="CHEBI:57392"/>
        <dbReference type="ChEBI" id="CHEBI:58933"/>
        <dbReference type="EC" id="2.3.1.222"/>
    </reaction>
</comment>
<dbReference type="UniPathway" id="UPA00621"/>
<organism evidence="11 12">
    <name type="scientific">Clostridium fallax</name>
    <dbReference type="NCBI Taxonomy" id="1533"/>
    <lineage>
        <taxon>Bacteria</taxon>
        <taxon>Bacillati</taxon>
        <taxon>Bacillota</taxon>
        <taxon>Clostridia</taxon>
        <taxon>Eubacteriales</taxon>
        <taxon>Clostridiaceae</taxon>
        <taxon>Clostridium</taxon>
    </lineage>
</organism>
<keyword evidence="7" id="KW-0862">Zinc</keyword>
<dbReference type="GO" id="GO:0046872">
    <property type="term" value="F:metal ion binding"/>
    <property type="evidence" value="ECO:0007669"/>
    <property type="project" value="UniProtKB-KW"/>
</dbReference>
<dbReference type="Proteomes" id="UP000184035">
    <property type="component" value="Unassembled WGS sequence"/>
</dbReference>
<comment type="pathway">
    <text evidence="10">Polyol metabolism; 1,2-propanediol degradation.</text>
</comment>
<keyword evidence="5 10" id="KW-0808">Transferase</keyword>
<dbReference type="NCBIfam" id="NF011652">
    <property type="entry name" value="PRK15070.1"/>
    <property type="match status" value="1"/>
</dbReference>
<comment type="similarity">
    <text evidence="2 10">Belongs to the PduL family.</text>
</comment>
<evidence type="ECO:0000256" key="8">
    <source>
        <dbReference type="ARBA" id="ARBA00023315"/>
    </source>
</evidence>
<comment type="cofactor">
    <cofactor evidence="1">
        <name>Zn(2+)</name>
        <dbReference type="ChEBI" id="CHEBI:29105"/>
    </cofactor>
</comment>
<dbReference type="GO" id="GO:0016747">
    <property type="term" value="F:acyltransferase activity, transferring groups other than amino-acyl groups"/>
    <property type="evidence" value="ECO:0007669"/>
    <property type="project" value="InterPro"/>
</dbReference>
<dbReference type="OrthoDB" id="9784365at2"/>
<dbReference type="Pfam" id="PF06130">
    <property type="entry name" value="PTAC"/>
    <property type="match status" value="1"/>
</dbReference>